<feature type="domain" description="Reverse transcriptase" evidence="9">
    <location>
        <begin position="731"/>
        <end position="911"/>
    </location>
</feature>
<evidence type="ECO:0000256" key="1">
    <source>
        <dbReference type="ARBA" id="ARBA00022670"/>
    </source>
</evidence>
<evidence type="ECO:0000313" key="10">
    <source>
        <dbReference type="EMBL" id="POM62689.1"/>
    </source>
</evidence>
<feature type="compositionally biased region" description="Basic and acidic residues" evidence="8">
    <location>
        <begin position="306"/>
        <end position="316"/>
    </location>
</feature>
<evidence type="ECO:0000256" key="8">
    <source>
        <dbReference type="SAM" id="MobiDB-lite"/>
    </source>
</evidence>
<feature type="compositionally biased region" description="Basic residues" evidence="8">
    <location>
        <begin position="1"/>
        <end position="30"/>
    </location>
</feature>
<dbReference type="FunFam" id="3.10.10.10:FF:000007">
    <property type="entry name" value="Retrovirus-related Pol polyprotein from transposon 17.6-like Protein"/>
    <property type="match status" value="1"/>
</dbReference>
<evidence type="ECO:0000256" key="4">
    <source>
        <dbReference type="ARBA" id="ARBA00022722"/>
    </source>
</evidence>
<feature type="region of interest" description="Disordered" evidence="8">
    <location>
        <begin position="1224"/>
        <end position="1247"/>
    </location>
</feature>
<dbReference type="CDD" id="cd09274">
    <property type="entry name" value="RNase_HI_RT_Ty3"/>
    <property type="match status" value="1"/>
</dbReference>
<dbReference type="Pfam" id="PF00078">
    <property type="entry name" value="RVT_1"/>
    <property type="match status" value="1"/>
</dbReference>
<dbReference type="GO" id="GO:0004519">
    <property type="term" value="F:endonuclease activity"/>
    <property type="evidence" value="ECO:0007669"/>
    <property type="project" value="UniProtKB-KW"/>
</dbReference>
<dbReference type="InterPro" id="IPR041373">
    <property type="entry name" value="RT_RNaseH"/>
</dbReference>
<dbReference type="InterPro" id="IPR050951">
    <property type="entry name" value="Retrovirus_Pol_polyprotein"/>
</dbReference>
<dbReference type="EMBL" id="NCKW01015514">
    <property type="protein sequence ID" value="POM62690.1"/>
    <property type="molecule type" value="Genomic_DNA"/>
</dbReference>
<feature type="compositionally biased region" description="Low complexity" evidence="8">
    <location>
        <begin position="60"/>
        <end position="81"/>
    </location>
</feature>
<dbReference type="GO" id="GO:0008233">
    <property type="term" value="F:peptidase activity"/>
    <property type="evidence" value="ECO:0007669"/>
    <property type="project" value="UniProtKB-KW"/>
</dbReference>
<reference evidence="11 12" key="1">
    <citation type="journal article" date="2017" name="Genome Biol. Evol.">
        <title>Phytophthora megakarya and P. palmivora, closely related causal agents of cacao black pod rot, underwent increases in genome sizes and gene numbers by different mechanisms.</title>
        <authorList>
            <person name="Ali S.S."/>
            <person name="Shao J."/>
            <person name="Lary D.J."/>
            <person name="Kronmiller B."/>
            <person name="Shen D."/>
            <person name="Strem M.D."/>
            <person name="Amoako-Attah I."/>
            <person name="Akrofi A.Y."/>
            <person name="Begoude B.A."/>
            <person name="Ten Hoopen G.M."/>
            <person name="Coulibaly K."/>
            <person name="Kebe B.I."/>
            <person name="Melnick R.L."/>
            <person name="Guiltinan M.J."/>
            <person name="Tyler B.M."/>
            <person name="Meinhardt L.W."/>
            <person name="Bailey B.A."/>
        </authorList>
    </citation>
    <scope>NUCLEOTIDE SEQUENCE [LARGE SCALE GENOMIC DNA]</scope>
    <source>
        <strain evidence="11">Sbr112.9</strain>
        <strain evidence="12">sbr112.9</strain>
    </source>
</reference>
<feature type="region of interest" description="Disordered" evidence="8">
    <location>
        <begin position="297"/>
        <end position="318"/>
    </location>
</feature>
<feature type="region of interest" description="Disordered" evidence="8">
    <location>
        <begin position="245"/>
        <end position="268"/>
    </location>
</feature>
<dbReference type="Pfam" id="PF17921">
    <property type="entry name" value="Integrase_H2C2"/>
    <property type="match status" value="1"/>
</dbReference>
<keyword evidence="1" id="KW-0645">Protease</keyword>
<dbReference type="Gene3D" id="1.10.340.70">
    <property type="match status" value="1"/>
</dbReference>
<name>A0A2P4XAW2_9STRA</name>
<dbReference type="CDD" id="cd01647">
    <property type="entry name" value="RT_LTR"/>
    <property type="match status" value="1"/>
</dbReference>
<dbReference type="InterPro" id="IPR000477">
    <property type="entry name" value="RT_dom"/>
</dbReference>
<feature type="region of interest" description="Disordered" evidence="8">
    <location>
        <begin position="1289"/>
        <end position="1318"/>
    </location>
</feature>
<keyword evidence="7" id="KW-0695">RNA-directed DNA polymerase</keyword>
<feature type="compositionally biased region" description="Polar residues" evidence="8">
    <location>
        <begin position="257"/>
        <end position="268"/>
    </location>
</feature>
<feature type="compositionally biased region" description="Basic and acidic residues" evidence="8">
    <location>
        <begin position="1441"/>
        <end position="1471"/>
    </location>
</feature>
<dbReference type="PANTHER" id="PTHR37984:SF5">
    <property type="entry name" value="PROTEIN NYNRIN-LIKE"/>
    <property type="match status" value="1"/>
</dbReference>
<protein>
    <submittedName>
        <fullName evidence="11">Gag-pol fusion protein</fullName>
    </submittedName>
</protein>
<feature type="region of interest" description="Disordered" evidence="8">
    <location>
        <begin position="1429"/>
        <end position="1475"/>
    </location>
</feature>
<dbReference type="Proteomes" id="UP000237271">
    <property type="component" value="Unassembled WGS sequence"/>
</dbReference>
<organism evidence="11 12">
    <name type="scientific">Phytophthora palmivora</name>
    <dbReference type="NCBI Taxonomy" id="4796"/>
    <lineage>
        <taxon>Eukaryota</taxon>
        <taxon>Sar</taxon>
        <taxon>Stramenopiles</taxon>
        <taxon>Oomycota</taxon>
        <taxon>Peronosporomycetes</taxon>
        <taxon>Peronosporales</taxon>
        <taxon>Peronosporaceae</taxon>
        <taxon>Phytophthora</taxon>
    </lineage>
</organism>
<feature type="region of interest" description="Disordered" evidence="8">
    <location>
        <begin position="1"/>
        <end position="113"/>
    </location>
</feature>
<feature type="region of interest" description="Disordered" evidence="8">
    <location>
        <begin position="1355"/>
        <end position="1406"/>
    </location>
</feature>
<keyword evidence="3" id="KW-0548">Nucleotidyltransferase</keyword>
<accession>A0A2P4XAW2</accession>
<dbReference type="GO" id="GO:0006508">
    <property type="term" value="P:proteolysis"/>
    <property type="evidence" value="ECO:0007669"/>
    <property type="project" value="UniProtKB-KW"/>
</dbReference>
<evidence type="ECO:0000313" key="11">
    <source>
        <dbReference type="EMBL" id="POM62690.1"/>
    </source>
</evidence>
<dbReference type="FunFam" id="3.10.20.370:FF:000001">
    <property type="entry name" value="Retrovirus-related Pol polyprotein from transposon 17.6-like protein"/>
    <property type="match status" value="1"/>
</dbReference>
<dbReference type="InterPro" id="IPR043128">
    <property type="entry name" value="Rev_trsase/Diguanyl_cyclase"/>
</dbReference>
<dbReference type="Gene3D" id="3.30.70.270">
    <property type="match status" value="2"/>
</dbReference>
<evidence type="ECO:0000256" key="3">
    <source>
        <dbReference type="ARBA" id="ARBA00022695"/>
    </source>
</evidence>
<evidence type="ECO:0000259" key="9">
    <source>
        <dbReference type="PROSITE" id="PS50878"/>
    </source>
</evidence>
<dbReference type="SUPFAM" id="SSF56672">
    <property type="entry name" value="DNA/RNA polymerases"/>
    <property type="match status" value="1"/>
</dbReference>
<dbReference type="GO" id="GO:0003964">
    <property type="term" value="F:RNA-directed DNA polymerase activity"/>
    <property type="evidence" value="ECO:0007669"/>
    <property type="project" value="UniProtKB-KW"/>
</dbReference>
<feature type="compositionally biased region" description="Polar residues" evidence="8">
    <location>
        <begin position="1235"/>
        <end position="1244"/>
    </location>
</feature>
<evidence type="ECO:0000313" key="12">
    <source>
        <dbReference type="Proteomes" id="UP000237271"/>
    </source>
</evidence>
<dbReference type="OrthoDB" id="128452at2759"/>
<dbReference type="FunFam" id="3.30.70.270:FF:000020">
    <property type="entry name" value="Transposon Tf2-6 polyprotein-like Protein"/>
    <property type="match status" value="1"/>
</dbReference>
<keyword evidence="5" id="KW-0255">Endonuclease</keyword>
<dbReference type="EMBL" id="NCKW01015514">
    <property type="protein sequence ID" value="POM62689.1"/>
    <property type="molecule type" value="Genomic_DNA"/>
</dbReference>
<sequence length="1581" mass="176289">MNRNNAGRRRSRHDNARARRPRRSNTARRRVKDDTPSDGSSSSSSDSESDDGQYGRTSRRSVSSNSSSDESSSSESSSDNESYGHRENHEQRGYHHLRENRERGLVSGGRRERLRRKSVKDLELPTFTPSPKVPVSTWIDRVDLALKGAAESGRGEWSDKALYFILGNKLMENASKWWVDMDRRTVNVIGEVVKEMKMDAAFRDGDRAKRYVATLRPSLATTRFVRADRERSLQERIIREVQLDGRQTGEGAKTSGDEVSTDTSVATTQDDSVTMTMNMPSDTVVGDGTVGRMIGTTDASTAEEVSDGKSRLKTSDDTTNASAYLTSIGSARMARRKAKKEVKRQQTKMMLIRRQDALRQEEVDRLRAADAIRATRQSVADETIAKLERRRRQCQQDGNDSYATPPTKVMRVNLVKQQRHPTATTSMTEGNLEEFIGADDGLPTAKLTVNDYVEGIGGFFLDVIGVWRFTFYTVFGEELSVDACIVSGCIDDFLLGVDFMKSRGATMDFESNEVRYKEGERTVVIPFRTYDGKGEAKIAAVRMVKMAVLEGNTVTPVEVSVAAKDGERGVFLPTKRTGAVLLAATVTAAHSGRAWVPAINSSSGAVKLPNKKELGTWIPIDEDMQVLSLSGELKTEKVHAWLQKLGDCETPLDDEDEVCIGVDEPDGRELVLKLLRSYRSLTTNTSSCPPATTLSVQHHIDTGDAGPIMMKRRRQAQMEDVIVDDNVAKMLDAGVIEESNGAWGFPVVLVRKKDGEVRFCVDYRALNKITKKDVYPLPRIDETLEALGGALLFTTLDLRAGYWQIKVAPEDRDKTAFTTKRGLYRFVRMPFGLTNAPATFQRLMNGVLRGLTWTTCLVYLDDIVIFTRGGIERHIVELATVLERLSCAGLTLKLKKCKFASKSMEYLGHELGEDGVRPLDRLITAVRDFPRPKDAVEAKRFVHLAGYYRKFVEGFGSMMAPITKLLRKNANWSWSDEQEIAFEQVKAILIKKPLLIYPDFRLPFRVVTDASKIGLGACLMQDKGSGWQPIAFASKVNSEVEGKYGITELECLAVVWSIKLFRPYLYGRQFTIITDHSALKWLMTSPNLTGKLHRWALTLQEFDFDVRYRPGSTNVVADALSRAPVATKVLAAIGRRRRRRRRQENQTPATRNCVAMLETETHDTNEEVRMNDKTMASTAVTSADDSQRTDVDMATTSGGSTVNETVKIVVNEIVDEVARKLTARSGRQHPRKNTEMTTQQNADQDGNMGMKNLAVDLTAVNTDTNQVTTTGPTAAISMPMVTGADMTRLQRGRTRRQGKQSEGSEAVRPLTRAAKRRADEQLRQELAVANVLSRRGEAEQGVEREAIVPRRLKKPTNAMTRPEQLMTGGEITSNNRGHQGPQRIPARRDTTTTGTVETGNPVTSTKMPVATKARPDITIKKTVTWADSVPGEANGATVTKESTRQYEGKKRRGKNADGDSCRRTPHKRAEPTRANVRQRYREDKVGKQQGEREPTLQLTDTEIISAQATSRLVQRMSADGVHRGMEVSKSFGLTVIKTSNGRRIILPPSLWATVFKECHDSVWAGHLRAAHTYARIAQLYW</sequence>
<feature type="compositionally biased region" description="Low complexity" evidence="8">
    <location>
        <begin position="37"/>
        <end position="46"/>
    </location>
</feature>
<evidence type="ECO:0000256" key="6">
    <source>
        <dbReference type="ARBA" id="ARBA00022801"/>
    </source>
</evidence>
<keyword evidence="2" id="KW-0808">Transferase</keyword>
<feature type="compositionally biased region" description="Basic and acidic residues" evidence="8">
    <location>
        <begin position="82"/>
        <end position="104"/>
    </location>
</feature>
<proteinExistence type="predicted"/>
<comment type="caution">
    <text evidence="11">The sequence shown here is derived from an EMBL/GenBank/DDBJ whole genome shotgun (WGS) entry which is preliminary data.</text>
</comment>
<feature type="compositionally biased region" description="Low complexity" evidence="8">
    <location>
        <begin position="1391"/>
        <end position="1403"/>
    </location>
</feature>
<dbReference type="InterPro" id="IPR041588">
    <property type="entry name" value="Integrase_H2C2"/>
</dbReference>
<dbReference type="Gene3D" id="3.10.10.10">
    <property type="entry name" value="HIV Type 1 Reverse Transcriptase, subunit A, domain 1"/>
    <property type="match status" value="1"/>
</dbReference>
<dbReference type="PROSITE" id="PS50878">
    <property type="entry name" value="RT_POL"/>
    <property type="match status" value="1"/>
</dbReference>
<keyword evidence="6" id="KW-0378">Hydrolase</keyword>
<dbReference type="InterPro" id="IPR043502">
    <property type="entry name" value="DNA/RNA_pol_sf"/>
</dbReference>
<feature type="region of interest" description="Disordered" evidence="8">
    <location>
        <begin position="1179"/>
        <end position="1198"/>
    </location>
</feature>
<reference evidence="11" key="2">
    <citation type="submission" date="2017-04" db="EMBL/GenBank/DDBJ databases">
        <authorList>
            <person name="Ali S."/>
            <person name="Shao J."/>
            <person name="Larry D.J."/>
            <person name="Kronmiller B."/>
            <person name="Shen D."/>
            <person name="Strem M.D."/>
            <person name="Melnick R.L."/>
            <person name="Guiltinan M.J."/>
            <person name="Tyler B.M."/>
            <person name="Meinhardt L.W."/>
            <person name="Bailey B.A."/>
        </authorList>
    </citation>
    <scope>NUCLEOTIDE SEQUENCE</scope>
    <source>
        <strain evidence="11">Sbr112.9</strain>
        <tissue evidence="11">Mycelia</tissue>
    </source>
</reference>
<keyword evidence="12" id="KW-1185">Reference proteome</keyword>
<evidence type="ECO:0000256" key="7">
    <source>
        <dbReference type="ARBA" id="ARBA00022918"/>
    </source>
</evidence>
<evidence type="ECO:0000256" key="5">
    <source>
        <dbReference type="ARBA" id="ARBA00022759"/>
    </source>
</evidence>
<dbReference type="Pfam" id="PF17917">
    <property type="entry name" value="RT_RNaseH"/>
    <property type="match status" value="1"/>
</dbReference>
<gene>
    <name evidence="10" type="ORF">PHPALM_28117</name>
    <name evidence="11" type="ORF">PHPALM_28118</name>
</gene>
<dbReference type="PANTHER" id="PTHR37984">
    <property type="entry name" value="PROTEIN CBG26694"/>
    <property type="match status" value="1"/>
</dbReference>
<keyword evidence="4" id="KW-0540">Nuclease</keyword>
<evidence type="ECO:0000256" key="2">
    <source>
        <dbReference type="ARBA" id="ARBA00022679"/>
    </source>
</evidence>